<reference evidence="4" key="1">
    <citation type="journal article" date="2019" name="Int. J. Syst. Evol. Microbiol.">
        <title>The Global Catalogue of Microorganisms (GCM) 10K type strain sequencing project: providing services to taxonomists for standard genome sequencing and annotation.</title>
        <authorList>
            <consortium name="The Broad Institute Genomics Platform"/>
            <consortium name="The Broad Institute Genome Sequencing Center for Infectious Disease"/>
            <person name="Wu L."/>
            <person name="Ma J."/>
        </authorList>
    </citation>
    <scope>NUCLEOTIDE SEQUENCE [LARGE SCALE GENOMIC DNA]</scope>
    <source>
        <strain evidence="4">JCM 18459</strain>
    </source>
</reference>
<evidence type="ECO:0000313" key="3">
    <source>
        <dbReference type="EMBL" id="GAA5149897.1"/>
    </source>
</evidence>
<evidence type="ECO:0000313" key="4">
    <source>
        <dbReference type="Proteomes" id="UP001500221"/>
    </source>
</evidence>
<protein>
    <recommendedName>
        <fullName evidence="2">Right handed beta helix domain-containing protein</fullName>
    </recommendedName>
</protein>
<accession>A0ABP9PP90</accession>
<dbReference type="InterPro" id="IPR012334">
    <property type="entry name" value="Pectin_lyas_fold"/>
</dbReference>
<gene>
    <name evidence="3" type="ORF">GCM10023340_25950</name>
</gene>
<feature type="signal peptide" evidence="1">
    <location>
        <begin position="1"/>
        <end position="28"/>
    </location>
</feature>
<dbReference type="SMART" id="SM00710">
    <property type="entry name" value="PbH1"/>
    <property type="match status" value="6"/>
</dbReference>
<dbReference type="InterPro" id="IPR011050">
    <property type="entry name" value="Pectin_lyase_fold/virulence"/>
</dbReference>
<feature type="chain" id="PRO_5046535360" description="Right handed beta helix domain-containing protein" evidence="1">
    <location>
        <begin position="29"/>
        <end position="479"/>
    </location>
</feature>
<dbReference type="Pfam" id="PF13229">
    <property type="entry name" value="Beta_helix"/>
    <property type="match status" value="1"/>
</dbReference>
<keyword evidence="4" id="KW-1185">Reference proteome</keyword>
<proteinExistence type="predicted"/>
<name>A0ABP9PP90_9ACTN</name>
<dbReference type="RefSeq" id="WP_345458974.1">
    <property type="nucleotide sequence ID" value="NZ_BAABKG010000003.1"/>
</dbReference>
<dbReference type="EMBL" id="BAABKG010000003">
    <property type="protein sequence ID" value="GAA5149897.1"/>
    <property type="molecule type" value="Genomic_DNA"/>
</dbReference>
<dbReference type="Gene3D" id="2.160.20.10">
    <property type="entry name" value="Single-stranded right-handed beta-helix, Pectin lyase-like"/>
    <property type="match status" value="1"/>
</dbReference>
<feature type="domain" description="Right handed beta helix" evidence="2">
    <location>
        <begin position="208"/>
        <end position="374"/>
    </location>
</feature>
<evidence type="ECO:0000256" key="1">
    <source>
        <dbReference type="SAM" id="SignalP"/>
    </source>
</evidence>
<sequence>MPHRTLRSLVALLVVVATLGVTTTVARAAPGARGCDVEVTPADDVVRAVDRAGPGATVCLRQGTYRLTRPLRPHRGQTLVGPRAVLDGSRVLRGWRREGRVWVVGGQHQEGQRTGTCLRGRACTYPDDVLRDGRPLRRVLSRADVGPGRYWFDYRRDRILLGGDPRGHALSVLVSRGGIASRAGARGADVTVRGLTVQHMASPAQHGAIEVTAPGWLVTGTVVRDNHGAGITAGGRVRLLDNRVVRNGQLGIGGVGVDTVVAGNTIGDNGGGGFDPAWEAGGAKWAVTDRLVVRRNLVVGNHGPGLWTDIDAQHTTYARNVVRGNSGPGIFHEISADAVIRDNLVTGNGHGSATWLWGSGVLVAGSHDVDVVGNRLAGNAAGIGLVQQDRGVSDVDGTPRRLHDVRVRDNGVRLARSETGMVQDDGDRSVFDDDTITWTGNTWLQRGPTPFLWDDAALTLAQWRALGHDVPASTPRDSP</sequence>
<comment type="caution">
    <text evidence="3">The sequence shown here is derived from an EMBL/GenBank/DDBJ whole genome shotgun (WGS) entry which is preliminary data.</text>
</comment>
<keyword evidence="1" id="KW-0732">Signal</keyword>
<organism evidence="3 4">
    <name type="scientific">Nocardioides marinquilinus</name>
    <dbReference type="NCBI Taxonomy" id="1210400"/>
    <lineage>
        <taxon>Bacteria</taxon>
        <taxon>Bacillati</taxon>
        <taxon>Actinomycetota</taxon>
        <taxon>Actinomycetes</taxon>
        <taxon>Propionibacteriales</taxon>
        <taxon>Nocardioidaceae</taxon>
        <taxon>Nocardioides</taxon>
    </lineage>
</organism>
<dbReference type="Proteomes" id="UP001500221">
    <property type="component" value="Unassembled WGS sequence"/>
</dbReference>
<dbReference type="InterPro" id="IPR039448">
    <property type="entry name" value="Beta_helix"/>
</dbReference>
<dbReference type="SUPFAM" id="SSF51126">
    <property type="entry name" value="Pectin lyase-like"/>
    <property type="match status" value="1"/>
</dbReference>
<dbReference type="InterPro" id="IPR006626">
    <property type="entry name" value="PbH1"/>
</dbReference>
<evidence type="ECO:0000259" key="2">
    <source>
        <dbReference type="Pfam" id="PF13229"/>
    </source>
</evidence>